<dbReference type="PROSITE" id="PS51318">
    <property type="entry name" value="TAT"/>
    <property type="match status" value="1"/>
</dbReference>
<proteinExistence type="predicted"/>
<dbReference type="PANTHER" id="PTHR43649">
    <property type="entry name" value="ARABINOSE-BINDING PROTEIN-RELATED"/>
    <property type="match status" value="1"/>
</dbReference>
<dbReference type="PROSITE" id="PS51257">
    <property type="entry name" value="PROKAR_LIPOPROTEIN"/>
    <property type="match status" value="1"/>
</dbReference>
<dbReference type="Gene3D" id="3.40.190.10">
    <property type="entry name" value="Periplasmic binding protein-like II"/>
    <property type="match status" value="1"/>
</dbReference>
<keyword evidence="1" id="KW-0732">Signal</keyword>
<dbReference type="InterPro" id="IPR006311">
    <property type="entry name" value="TAT_signal"/>
</dbReference>
<dbReference type="InterPro" id="IPR006059">
    <property type="entry name" value="SBP"/>
</dbReference>
<accession>A0A6B1DXU0</accession>
<evidence type="ECO:0000256" key="1">
    <source>
        <dbReference type="SAM" id="SignalP"/>
    </source>
</evidence>
<gene>
    <name evidence="2" type="ORF">F4Y08_14805</name>
</gene>
<dbReference type="PANTHER" id="PTHR43649:SF12">
    <property type="entry name" value="DIACETYLCHITOBIOSE BINDING PROTEIN DASA"/>
    <property type="match status" value="1"/>
</dbReference>
<dbReference type="EMBL" id="VXPY01000103">
    <property type="protein sequence ID" value="MYD91575.1"/>
    <property type="molecule type" value="Genomic_DNA"/>
</dbReference>
<feature type="chain" id="PRO_5025453571" evidence="1">
    <location>
        <begin position="30"/>
        <end position="447"/>
    </location>
</feature>
<dbReference type="Pfam" id="PF01547">
    <property type="entry name" value="SBP_bac_1"/>
    <property type="match status" value="1"/>
</dbReference>
<dbReference type="SUPFAM" id="SSF53850">
    <property type="entry name" value="Periplasmic binding protein-like II"/>
    <property type="match status" value="1"/>
</dbReference>
<sequence length="447" mass="48538">MRHVKPIGRRQFLRGAAGGSALAVLAACAVPTTSEPADTGEAPAMEPTTVSFWHIWGGVRDEQLKTVLDGFGATHPEIIVEPLLLPNPGYADKIVTALAGDAPDLTMIYTVEFAPAAAQGALQSVDDRLAADDVSSDAWYPGIWDMTQWEGTTYGVPFVGNFLQLFYWNMDDYAAAGLDPEAGALVWDDLRHVMSELSTFDDDGNIDHLGFVPGGWGEWMMGTYRNGHDWYGDATPDGIAIDHPLSQEALEFVVDLYARGGGWDSVGAALEGWGNQQLGNPMIAGVASSIRSGIFTVNVINNQNPDLPYKLGKYPHGPNGEHLDLIQACWNMVIPTNAQNPDAAWTLAKYLSHGEGHLKFMVEIQGRPAMIRDYNMAPHDAKAREVNPYWDDALEVLNGTQVSLPVSDKLGAAQNILREAFERVMLEVDSVGDALSWAQGEVEAIFA</sequence>
<dbReference type="InterPro" id="IPR050490">
    <property type="entry name" value="Bact_solute-bd_prot1"/>
</dbReference>
<comment type="caution">
    <text evidence="2">The sequence shown here is derived from an EMBL/GenBank/DDBJ whole genome shotgun (WGS) entry which is preliminary data.</text>
</comment>
<reference evidence="2" key="1">
    <citation type="submission" date="2019-09" db="EMBL/GenBank/DDBJ databases">
        <title>Characterisation of the sponge microbiome using genome-centric metagenomics.</title>
        <authorList>
            <person name="Engelberts J.P."/>
            <person name="Robbins S.J."/>
            <person name="De Goeij J.M."/>
            <person name="Aranda M."/>
            <person name="Bell S.C."/>
            <person name="Webster N.S."/>
        </authorList>
    </citation>
    <scope>NUCLEOTIDE SEQUENCE</scope>
    <source>
        <strain evidence="2">SB0662_bin_9</strain>
    </source>
</reference>
<feature type="signal peptide" evidence="1">
    <location>
        <begin position="1"/>
        <end position="29"/>
    </location>
</feature>
<protein>
    <submittedName>
        <fullName evidence="2">Extracellular solute-binding protein</fullName>
    </submittedName>
</protein>
<organism evidence="2">
    <name type="scientific">Caldilineaceae bacterium SB0662_bin_9</name>
    <dbReference type="NCBI Taxonomy" id="2605258"/>
    <lineage>
        <taxon>Bacteria</taxon>
        <taxon>Bacillati</taxon>
        <taxon>Chloroflexota</taxon>
        <taxon>Caldilineae</taxon>
        <taxon>Caldilineales</taxon>
        <taxon>Caldilineaceae</taxon>
    </lineage>
</organism>
<evidence type="ECO:0000313" key="2">
    <source>
        <dbReference type="EMBL" id="MYD91575.1"/>
    </source>
</evidence>
<name>A0A6B1DXU0_9CHLR</name>
<dbReference type="AlphaFoldDB" id="A0A6B1DXU0"/>